<dbReference type="Pfam" id="PF03109">
    <property type="entry name" value="ABC1"/>
    <property type="match status" value="1"/>
</dbReference>
<protein>
    <submittedName>
        <fullName evidence="2">ABC transporter</fullName>
    </submittedName>
</protein>
<evidence type="ECO:0000256" key="1">
    <source>
        <dbReference type="ARBA" id="ARBA00009670"/>
    </source>
</evidence>
<dbReference type="AlphaFoldDB" id="A0A2U2BNH5"/>
<dbReference type="STRING" id="511.UZ73_02665"/>
<dbReference type="OrthoDB" id="9795390at2"/>
<reference evidence="2 3" key="1">
    <citation type="submission" date="2018-05" db="EMBL/GenBank/DDBJ databases">
        <title>Genome Sequence of an Efficient Indole-Degrading Bacterium, Alcaligenes sp.YBY.</title>
        <authorList>
            <person name="Yang B."/>
        </authorList>
    </citation>
    <scope>NUCLEOTIDE SEQUENCE [LARGE SCALE GENOMIC DNA]</scope>
    <source>
        <strain evidence="2 3">YBY</strain>
    </source>
</reference>
<dbReference type="EMBL" id="QEXO01000001">
    <property type="protein sequence ID" value="PWE15571.1"/>
    <property type="molecule type" value="Genomic_DNA"/>
</dbReference>
<dbReference type="GO" id="GO:0005524">
    <property type="term" value="F:ATP binding"/>
    <property type="evidence" value="ECO:0007669"/>
    <property type="project" value="InterPro"/>
</dbReference>
<dbReference type="Proteomes" id="UP000245216">
    <property type="component" value="Unassembled WGS sequence"/>
</dbReference>
<dbReference type="InterPro" id="IPR000719">
    <property type="entry name" value="Prot_kinase_dom"/>
</dbReference>
<organism evidence="2 3">
    <name type="scientific">Alcaligenes faecalis</name>
    <dbReference type="NCBI Taxonomy" id="511"/>
    <lineage>
        <taxon>Bacteria</taxon>
        <taxon>Pseudomonadati</taxon>
        <taxon>Pseudomonadota</taxon>
        <taxon>Betaproteobacteria</taxon>
        <taxon>Burkholderiales</taxon>
        <taxon>Alcaligenaceae</taxon>
        <taxon>Alcaligenes</taxon>
    </lineage>
</organism>
<dbReference type="SUPFAM" id="SSF56112">
    <property type="entry name" value="Protein kinase-like (PK-like)"/>
    <property type="match status" value="1"/>
</dbReference>
<dbReference type="PROSITE" id="PS50011">
    <property type="entry name" value="PROTEIN_KINASE_DOM"/>
    <property type="match status" value="1"/>
</dbReference>
<sequence>MLGGTLLALRDHARVRAIGAVIARYGIGDVMHRLGLSDLLPGGKTAVATEMPERSAPERLRRALEELGPTFIKLGQILATRNDLLPLEWTQELEKLQGHAAPVPWETIRPELELALGQTVEQAFARFDTQVLASASMAQVYRACLRDGTEVVVKVQRPGLEPLIQADLRLLKQIARLVQQQGLLPEYRPYDIVRALAEAIADELDFTREAANTLAVRENMQPFKDIVVPRVYMEWTSATVMVQEFVPGVSPIQEAQLHAIEADRPLLARRGALAFLHMVLEDGLFHADPHPGNMMALPGNKVAFIDFGLVGHLTERRRQQLLVLLRAIVDGQADGVATTLLDWSGAEDFDWSRLEESAQRYVARQSSGLLSISAALLDFMALARENHLILPPDLALLFKAFITADGVLKRLDPQFDVVEVAQPVIMALMRKQYSPRRVYADLQRSLLESRQLAMDAPQLLRLLMHRVRQGKISARIQIEGMPRLASSLEKAATRLAIAIVTAAFVLILGPVLVTRGPAWLGLTIFSWAGLLAAVLGLVLVLWGFWRRR</sequence>
<evidence type="ECO:0000313" key="2">
    <source>
        <dbReference type="EMBL" id="PWE15571.1"/>
    </source>
</evidence>
<accession>A0A2U2BNH5</accession>
<dbReference type="PANTHER" id="PTHR10566:SF113">
    <property type="entry name" value="PROTEIN ACTIVITY OF BC1 COMPLEX KINASE 7, CHLOROPLASTIC"/>
    <property type="match status" value="1"/>
</dbReference>
<dbReference type="InterPro" id="IPR050154">
    <property type="entry name" value="UbiB_kinase"/>
</dbReference>
<reference evidence="2 3" key="2">
    <citation type="submission" date="2018-05" db="EMBL/GenBank/DDBJ databases">
        <authorList>
            <person name="Lanie J.A."/>
            <person name="Ng W.-L."/>
            <person name="Kazmierczak K.M."/>
            <person name="Andrzejewski T.M."/>
            <person name="Davidsen T.M."/>
            <person name="Wayne K.J."/>
            <person name="Tettelin H."/>
            <person name="Glass J.I."/>
            <person name="Rusch D."/>
            <person name="Podicherti R."/>
            <person name="Tsui H.-C.T."/>
            <person name="Winkler M.E."/>
        </authorList>
    </citation>
    <scope>NUCLEOTIDE SEQUENCE [LARGE SCALE GENOMIC DNA]</scope>
    <source>
        <strain evidence="2 3">YBY</strain>
    </source>
</reference>
<gene>
    <name evidence="2" type="ORF">DF183_02230</name>
</gene>
<comment type="similarity">
    <text evidence="1">Belongs to the protein kinase superfamily. ADCK protein kinase family.</text>
</comment>
<proteinExistence type="inferred from homology"/>
<dbReference type="CDD" id="cd05121">
    <property type="entry name" value="ABC1_ADCK3-like"/>
    <property type="match status" value="1"/>
</dbReference>
<dbReference type="InterPro" id="IPR011009">
    <property type="entry name" value="Kinase-like_dom_sf"/>
</dbReference>
<name>A0A2U2BNH5_ALCFA</name>
<dbReference type="PANTHER" id="PTHR10566">
    <property type="entry name" value="CHAPERONE-ACTIVITY OF BC1 COMPLEX CABC1 -RELATED"/>
    <property type="match status" value="1"/>
</dbReference>
<dbReference type="GO" id="GO:0004672">
    <property type="term" value="F:protein kinase activity"/>
    <property type="evidence" value="ECO:0007669"/>
    <property type="project" value="InterPro"/>
</dbReference>
<evidence type="ECO:0000313" key="3">
    <source>
        <dbReference type="Proteomes" id="UP000245216"/>
    </source>
</evidence>
<dbReference type="InterPro" id="IPR004147">
    <property type="entry name" value="ABC1_dom"/>
</dbReference>
<dbReference type="RefSeq" id="WP_042481877.1">
    <property type="nucleotide sequence ID" value="NZ_CP021079.1"/>
</dbReference>
<comment type="caution">
    <text evidence="2">The sequence shown here is derived from an EMBL/GenBank/DDBJ whole genome shotgun (WGS) entry which is preliminary data.</text>
</comment>